<dbReference type="EMBL" id="UGNV01000001">
    <property type="protein sequence ID" value="STX29791.1"/>
    <property type="molecule type" value="Genomic_DNA"/>
</dbReference>
<dbReference type="PANTHER" id="PTHR24114:SF2">
    <property type="entry name" value="F-BOX DOMAIN-CONTAINING PROTEIN-RELATED"/>
    <property type="match status" value="1"/>
</dbReference>
<gene>
    <name evidence="1" type="ORF">NCTC13315_02343</name>
</gene>
<dbReference type="SUPFAM" id="SSF52047">
    <property type="entry name" value="RNI-like"/>
    <property type="match status" value="1"/>
</dbReference>
<name>A0A378I543_9GAMM</name>
<dbReference type="Proteomes" id="UP000254968">
    <property type="component" value="Unassembled WGS sequence"/>
</dbReference>
<protein>
    <submittedName>
        <fullName evidence="1">Ran GTPase-activating protein (RanGAP) involved in mRNA processing and transport</fullName>
    </submittedName>
</protein>
<organism evidence="1 2">
    <name type="scientific">Legionella beliardensis</name>
    <dbReference type="NCBI Taxonomy" id="91822"/>
    <lineage>
        <taxon>Bacteria</taxon>
        <taxon>Pseudomonadati</taxon>
        <taxon>Pseudomonadota</taxon>
        <taxon>Gammaproteobacteria</taxon>
        <taxon>Legionellales</taxon>
        <taxon>Legionellaceae</taxon>
        <taxon>Legionella</taxon>
    </lineage>
</organism>
<proteinExistence type="predicted"/>
<dbReference type="InterPro" id="IPR032675">
    <property type="entry name" value="LRR_dom_sf"/>
</dbReference>
<reference evidence="1 2" key="1">
    <citation type="submission" date="2018-06" db="EMBL/GenBank/DDBJ databases">
        <authorList>
            <consortium name="Pathogen Informatics"/>
            <person name="Doyle S."/>
        </authorList>
    </citation>
    <scope>NUCLEOTIDE SEQUENCE [LARGE SCALE GENOMIC DNA]</scope>
    <source>
        <strain evidence="1 2">NCTC13315</strain>
    </source>
</reference>
<dbReference type="Gene3D" id="3.80.10.10">
    <property type="entry name" value="Ribonuclease Inhibitor"/>
    <property type="match status" value="1"/>
</dbReference>
<keyword evidence="2" id="KW-1185">Reference proteome</keyword>
<evidence type="ECO:0000313" key="1">
    <source>
        <dbReference type="EMBL" id="STX29791.1"/>
    </source>
</evidence>
<accession>A0A378I543</accession>
<dbReference type="RefSeq" id="WP_115303459.1">
    <property type="nucleotide sequence ID" value="NZ_CAAAHO010000002.1"/>
</dbReference>
<dbReference type="PANTHER" id="PTHR24114">
    <property type="entry name" value="LEUCINE RICH REPEAT FAMILY PROTEIN"/>
    <property type="match status" value="1"/>
</dbReference>
<sequence length="441" mass="50536">MNQEELAALYSQTINENIELIKNNADIKELSIKKPEDPDSLLRGYTISELNCLALGEALAKNTTLTSLDLSSNNLSQSNAKYIFQGLINNRSLLTLNLAHNDNLDFKHQDLAKMLEENCALQNINVLTSAKWDYYNHKTENGFVCTEFFVKALEKNDSIISLEMGNNTSKQYQSILDLHLERNKKFYQALLSVEQSLTACENNLQNLLTDFDENRLALQIKRLDDISEKLFIDYANKRHAKLFALRDKFLACQFKYACMAQDWTKADELLKEISSQQEKYNLPELLFFYTETLSSLTTMDSSIMSYVRLSLLEPINEGFPDAKQLVLRLYAALLKLTPGESELSLQSMQLKSPSAFQSIYQLIQVSQDLPLSWRARFRYFEEKMHIKNLESIIEKQSAEISHLTQLVTALATAVKQNLMPQSSEKEVKQSVSHSNFFTKPI</sequence>
<evidence type="ECO:0000313" key="2">
    <source>
        <dbReference type="Proteomes" id="UP000254968"/>
    </source>
</evidence>
<dbReference type="AlphaFoldDB" id="A0A378I543"/>
<dbReference type="InterPro" id="IPR052394">
    <property type="entry name" value="LRR-containing"/>
</dbReference>